<gene>
    <name evidence="13" type="ORF">SUZIE_115780</name>
</gene>
<keyword evidence="8 10" id="KW-0675">Receptor</keyword>
<dbReference type="PROSITE" id="PS00237">
    <property type="entry name" value="G_PROTEIN_RECEP_F1_1"/>
    <property type="match status" value="1"/>
</dbReference>
<keyword evidence="7" id="KW-1015">Disulfide bond</keyword>
<evidence type="ECO:0000256" key="8">
    <source>
        <dbReference type="ARBA" id="ARBA00023170"/>
    </source>
</evidence>
<evidence type="ECO:0000313" key="14">
    <source>
        <dbReference type="Proteomes" id="UP001166674"/>
    </source>
</evidence>
<dbReference type="Pfam" id="PF13853">
    <property type="entry name" value="7tm_4"/>
    <property type="match status" value="1"/>
</dbReference>
<dbReference type="InterPro" id="IPR017452">
    <property type="entry name" value="GPCR_Rhodpsn_7TM"/>
</dbReference>
<dbReference type="PRINTS" id="PR00237">
    <property type="entry name" value="GPCRRHODOPSN"/>
</dbReference>
<dbReference type="InterPro" id="IPR000725">
    <property type="entry name" value="Olfact_rcpt"/>
</dbReference>
<comment type="subcellular location">
    <subcellularLocation>
        <location evidence="11">Cell membrane</location>
        <topology evidence="11">Multi-pass membrane protein</topology>
    </subcellularLocation>
    <subcellularLocation>
        <location evidence="1">Membrane</location>
        <topology evidence="1">Multi-pass membrane protein</topology>
    </subcellularLocation>
</comment>
<feature type="transmembrane region" description="Helical" evidence="11">
    <location>
        <begin position="205"/>
        <end position="225"/>
    </location>
</feature>
<feature type="transmembrane region" description="Helical" evidence="11">
    <location>
        <begin position="25"/>
        <end position="50"/>
    </location>
</feature>
<dbReference type="SUPFAM" id="SSF81321">
    <property type="entry name" value="Family A G protein-coupled receptor-like"/>
    <property type="match status" value="1"/>
</dbReference>
<proteinExistence type="inferred from homology"/>
<organism evidence="13 14">
    <name type="scientific">Sciurus carolinensis</name>
    <name type="common">Eastern gray squirrel</name>
    <dbReference type="NCBI Taxonomy" id="30640"/>
    <lineage>
        <taxon>Eukaryota</taxon>
        <taxon>Metazoa</taxon>
        <taxon>Chordata</taxon>
        <taxon>Craniata</taxon>
        <taxon>Vertebrata</taxon>
        <taxon>Euteleostomi</taxon>
        <taxon>Mammalia</taxon>
        <taxon>Eutheria</taxon>
        <taxon>Euarchontoglires</taxon>
        <taxon>Glires</taxon>
        <taxon>Rodentia</taxon>
        <taxon>Sciuromorpha</taxon>
        <taxon>Sciuridae</taxon>
        <taxon>Sciurinae</taxon>
        <taxon>Sciurini</taxon>
        <taxon>Sciurus</taxon>
    </lineage>
</organism>
<feature type="transmembrane region" description="Helical" evidence="11">
    <location>
        <begin position="237"/>
        <end position="258"/>
    </location>
</feature>
<dbReference type="Proteomes" id="UP001166674">
    <property type="component" value="Unassembled WGS sequence"/>
</dbReference>
<reference evidence="13" key="1">
    <citation type="submission" date="2020-03" db="EMBL/GenBank/DDBJ databases">
        <title>Studies in the Genomics of Life Span.</title>
        <authorList>
            <person name="Glass D."/>
        </authorList>
    </citation>
    <scope>NUCLEOTIDE SEQUENCE</scope>
    <source>
        <strain evidence="13">SUZIE</strain>
        <tissue evidence="13">Muscle</tissue>
    </source>
</reference>
<keyword evidence="5 10" id="KW-0297">G-protein coupled receptor</keyword>
<evidence type="ECO:0000256" key="4">
    <source>
        <dbReference type="ARBA" id="ARBA00022989"/>
    </source>
</evidence>
<keyword evidence="4 11" id="KW-1133">Transmembrane helix</keyword>
<keyword evidence="9 10" id="KW-0807">Transducer</keyword>
<evidence type="ECO:0000313" key="13">
    <source>
        <dbReference type="EMBL" id="MBZ3872005.1"/>
    </source>
</evidence>
<dbReference type="Gene3D" id="1.20.1070.10">
    <property type="entry name" value="Rhodopsin 7-helix transmembrane proteins"/>
    <property type="match status" value="1"/>
</dbReference>
<evidence type="ECO:0000256" key="2">
    <source>
        <dbReference type="ARBA" id="ARBA00010663"/>
    </source>
</evidence>
<dbReference type="CDD" id="cd15226">
    <property type="entry name" value="7tmA_OR4-like"/>
    <property type="match status" value="1"/>
</dbReference>
<evidence type="ECO:0000256" key="1">
    <source>
        <dbReference type="ARBA" id="ARBA00004141"/>
    </source>
</evidence>
<evidence type="ECO:0000256" key="5">
    <source>
        <dbReference type="ARBA" id="ARBA00023040"/>
    </source>
</evidence>
<dbReference type="InterPro" id="IPR000276">
    <property type="entry name" value="GPCR_Rhodpsn"/>
</dbReference>
<dbReference type="AlphaFoldDB" id="A0AA41MHL1"/>
<feature type="transmembrane region" description="Helical" evidence="11">
    <location>
        <begin position="270"/>
        <end position="289"/>
    </location>
</feature>
<keyword evidence="11" id="KW-0552">Olfaction</keyword>
<evidence type="ECO:0000256" key="6">
    <source>
        <dbReference type="ARBA" id="ARBA00023136"/>
    </source>
</evidence>
<evidence type="ECO:0000256" key="10">
    <source>
        <dbReference type="RuleBase" id="RU000688"/>
    </source>
</evidence>
<dbReference type="GO" id="GO:0004930">
    <property type="term" value="F:G protein-coupled receptor activity"/>
    <property type="evidence" value="ECO:0007669"/>
    <property type="project" value="UniProtKB-KW"/>
</dbReference>
<dbReference type="PANTHER" id="PTHR48002">
    <property type="entry name" value="OLFACTORY RECEPTOR"/>
    <property type="match status" value="1"/>
</dbReference>
<evidence type="ECO:0000256" key="7">
    <source>
        <dbReference type="ARBA" id="ARBA00023157"/>
    </source>
</evidence>
<feature type="domain" description="G-protein coupled receptors family 1 profile" evidence="12">
    <location>
        <begin position="41"/>
        <end position="287"/>
    </location>
</feature>
<feature type="transmembrane region" description="Helical" evidence="11">
    <location>
        <begin position="141"/>
        <end position="164"/>
    </location>
</feature>
<keyword evidence="14" id="KW-1185">Reference proteome</keyword>
<evidence type="ECO:0000256" key="9">
    <source>
        <dbReference type="ARBA" id="ARBA00023224"/>
    </source>
</evidence>
<accession>A0AA41MHL1</accession>
<protein>
    <recommendedName>
        <fullName evidence="11">Olfactory receptor</fullName>
    </recommendedName>
</protein>
<name>A0AA41MHL1_SCICA</name>
<dbReference type="GO" id="GO:0004984">
    <property type="term" value="F:olfactory receptor activity"/>
    <property type="evidence" value="ECO:0007669"/>
    <property type="project" value="InterPro"/>
</dbReference>
<dbReference type="InterPro" id="IPR050427">
    <property type="entry name" value="Olfactory_Receptors"/>
</dbReference>
<sequence>MDGLNVSVVSEFVLLGLSGSWETKVFLILTFSLLYLGIILGNLFIVFLVIADSHLHSPMYFLLANLSLIDVGLSCTTVPRMVTDLLKEHKVISFQSCMAQVCFIHIMGGTEMVLLMAMAFDRYAAICKPLHYLTMMSPKKCILFVVMSWVTGVIHAMSQFSLIINLPFCGPNTIDSFYCDFPRVIQLACSDAAKFEFFGTANSGFMSMVTFFLLLLSYVFILVTVWKRSSGDLSKALGTLSAHITVVVLFFTPCIFIYMWPFPTSSIDKYMFIVDFAITPALNPVIYTLRNKDVQIAAERLRKMASL</sequence>
<evidence type="ECO:0000256" key="3">
    <source>
        <dbReference type="ARBA" id="ARBA00022692"/>
    </source>
</evidence>
<keyword evidence="3 10" id="KW-0812">Transmembrane</keyword>
<dbReference type="PRINTS" id="PR00245">
    <property type="entry name" value="OLFACTORYR"/>
</dbReference>
<evidence type="ECO:0000256" key="11">
    <source>
        <dbReference type="RuleBase" id="RU363047"/>
    </source>
</evidence>
<comment type="caution">
    <text evidence="13">The sequence shown here is derived from an EMBL/GenBank/DDBJ whole genome shotgun (WGS) entry which is preliminary data.</text>
</comment>
<keyword evidence="11" id="KW-1003">Cell membrane</keyword>
<dbReference type="GO" id="GO:0005886">
    <property type="term" value="C:plasma membrane"/>
    <property type="evidence" value="ECO:0007669"/>
    <property type="project" value="UniProtKB-SubCell"/>
</dbReference>
<feature type="transmembrane region" description="Helical" evidence="11">
    <location>
        <begin position="62"/>
        <end position="82"/>
    </location>
</feature>
<keyword evidence="6 11" id="KW-0472">Membrane</keyword>
<feature type="transmembrane region" description="Helical" evidence="11">
    <location>
        <begin position="98"/>
        <end position="120"/>
    </location>
</feature>
<dbReference type="PROSITE" id="PS50262">
    <property type="entry name" value="G_PROTEIN_RECEP_F1_2"/>
    <property type="match status" value="1"/>
</dbReference>
<dbReference type="FunFam" id="1.20.1070.10:FF:000012">
    <property type="entry name" value="Olfactory receptor"/>
    <property type="match status" value="1"/>
</dbReference>
<comment type="similarity">
    <text evidence="2 10">Belongs to the G-protein coupled receptor 1 family.</text>
</comment>
<keyword evidence="11" id="KW-0716">Sensory transduction</keyword>
<dbReference type="EMBL" id="JAATJV010180975">
    <property type="protein sequence ID" value="MBZ3872005.1"/>
    <property type="molecule type" value="Genomic_DNA"/>
</dbReference>
<evidence type="ECO:0000259" key="12">
    <source>
        <dbReference type="PROSITE" id="PS50262"/>
    </source>
</evidence>